<comment type="caution">
    <text evidence="1">The sequence shown here is derived from an EMBL/GenBank/DDBJ whole genome shotgun (WGS) entry which is preliminary data.</text>
</comment>
<dbReference type="Proteomes" id="UP000807306">
    <property type="component" value="Unassembled WGS sequence"/>
</dbReference>
<gene>
    <name evidence="1" type="ORF">CPB83DRAFT_846361</name>
</gene>
<accession>A0A9P6EPN0</accession>
<evidence type="ECO:0000313" key="1">
    <source>
        <dbReference type="EMBL" id="KAF9532784.1"/>
    </source>
</evidence>
<name>A0A9P6EPN0_9AGAR</name>
<reference evidence="1" key="1">
    <citation type="submission" date="2020-11" db="EMBL/GenBank/DDBJ databases">
        <authorList>
            <consortium name="DOE Joint Genome Institute"/>
            <person name="Ahrendt S."/>
            <person name="Riley R."/>
            <person name="Andreopoulos W."/>
            <person name="Labutti K."/>
            <person name="Pangilinan J."/>
            <person name="Ruiz-Duenas F.J."/>
            <person name="Barrasa J.M."/>
            <person name="Sanchez-Garcia M."/>
            <person name="Camarero S."/>
            <person name="Miyauchi S."/>
            <person name="Serrano A."/>
            <person name="Linde D."/>
            <person name="Babiker R."/>
            <person name="Drula E."/>
            <person name="Ayuso-Fernandez I."/>
            <person name="Pacheco R."/>
            <person name="Padilla G."/>
            <person name="Ferreira P."/>
            <person name="Barriuso J."/>
            <person name="Kellner H."/>
            <person name="Castanera R."/>
            <person name="Alfaro M."/>
            <person name="Ramirez L."/>
            <person name="Pisabarro A.G."/>
            <person name="Kuo A."/>
            <person name="Tritt A."/>
            <person name="Lipzen A."/>
            <person name="He G."/>
            <person name="Yan M."/>
            <person name="Ng V."/>
            <person name="Cullen D."/>
            <person name="Martin F."/>
            <person name="Rosso M.-N."/>
            <person name="Henrissat B."/>
            <person name="Hibbett D."/>
            <person name="Martinez A.T."/>
            <person name="Grigoriev I.V."/>
        </authorList>
    </citation>
    <scope>NUCLEOTIDE SEQUENCE</scope>
    <source>
        <strain evidence="1">CBS 506.95</strain>
    </source>
</reference>
<organism evidence="1 2">
    <name type="scientific">Crepidotus variabilis</name>
    <dbReference type="NCBI Taxonomy" id="179855"/>
    <lineage>
        <taxon>Eukaryota</taxon>
        <taxon>Fungi</taxon>
        <taxon>Dikarya</taxon>
        <taxon>Basidiomycota</taxon>
        <taxon>Agaricomycotina</taxon>
        <taxon>Agaricomycetes</taxon>
        <taxon>Agaricomycetidae</taxon>
        <taxon>Agaricales</taxon>
        <taxon>Agaricineae</taxon>
        <taxon>Crepidotaceae</taxon>
        <taxon>Crepidotus</taxon>
    </lineage>
</organism>
<proteinExistence type="predicted"/>
<dbReference type="EMBL" id="MU157830">
    <property type="protein sequence ID" value="KAF9532784.1"/>
    <property type="molecule type" value="Genomic_DNA"/>
</dbReference>
<protein>
    <submittedName>
        <fullName evidence="1">Uncharacterized protein</fullName>
    </submittedName>
</protein>
<sequence>MIHVERAAYRFFTRRGIMDKLGSQFGDSCSTFFVFTSFGLLVTTQETLGKTG</sequence>
<dbReference type="AlphaFoldDB" id="A0A9P6EPN0"/>
<evidence type="ECO:0000313" key="2">
    <source>
        <dbReference type="Proteomes" id="UP000807306"/>
    </source>
</evidence>
<keyword evidence="2" id="KW-1185">Reference proteome</keyword>